<reference evidence="10 11" key="1">
    <citation type="submission" date="2023-01" db="EMBL/GenBank/DDBJ databases">
        <title>Novel species of the genus Vogesella isolated from rivers.</title>
        <authorList>
            <person name="Lu H."/>
        </authorList>
    </citation>
    <scope>NUCLEOTIDE SEQUENCE [LARGE SCALE GENOMIC DNA]</scope>
    <source>
        <strain evidence="10 11">DC21W</strain>
    </source>
</reference>
<evidence type="ECO:0000313" key="10">
    <source>
        <dbReference type="EMBL" id="MDC7715987.1"/>
    </source>
</evidence>
<evidence type="ECO:0000259" key="9">
    <source>
        <dbReference type="Pfam" id="PF01555"/>
    </source>
</evidence>
<dbReference type="PROSITE" id="PS00093">
    <property type="entry name" value="N4_MTASE"/>
    <property type="match status" value="1"/>
</dbReference>
<feature type="domain" description="DNA methylase N-4/N-6" evidence="9">
    <location>
        <begin position="59"/>
        <end position="416"/>
    </location>
</feature>
<keyword evidence="3" id="KW-0808">Transferase</keyword>
<dbReference type="Pfam" id="PF01555">
    <property type="entry name" value="N6_N4_Mtase"/>
    <property type="match status" value="1"/>
</dbReference>
<accession>A0ABT5ITV0</accession>
<name>A0ABT5ITV0_9NEIS</name>
<dbReference type="SUPFAM" id="SSF53335">
    <property type="entry name" value="S-adenosyl-L-methionine-dependent methyltransferases"/>
    <property type="match status" value="1"/>
</dbReference>
<evidence type="ECO:0000313" key="11">
    <source>
        <dbReference type="Proteomes" id="UP001219956"/>
    </source>
</evidence>
<dbReference type="Gene3D" id="3.40.50.150">
    <property type="entry name" value="Vaccinia Virus protein VP39"/>
    <property type="match status" value="2"/>
</dbReference>
<proteinExistence type="inferred from homology"/>
<dbReference type="InterPro" id="IPR002941">
    <property type="entry name" value="DNA_methylase_N4/N6"/>
</dbReference>
<gene>
    <name evidence="10" type="ORF">PQU95_01950</name>
</gene>
<dbReference type="EC" id="2.1.1.-" evidence="8"/>
<keyword evidence="6" id="KW-0238">DNA-binding</keyword>
<dbReference type="RefSeq" id="WP_272750437.1">
    <property type="nucleotide sequence ID" value="NZ_JAQQLF010000002.1"/>
</dbReference>
<keyword evidence="2" id="KW-0489">Methyltransferase</keyword>
<evidence type="ECO:0000256" key="8">
    <source>
        <dbReference type="RuleBase" id="RU362026"/>
    </source>
</evidence>
<keyword evidence="11" id="KW-1185">Reference proteome</keyword>
<evidence type="ECO:0000256" key="2">
    <source>
        <dbReference type="ARBA" id="ARBA00022603"/>
    </source>
</evidence>
<dbReference type="Proteomes" id="UP001219956">
    <property type="component" value="Unassembled WGS sequence"/>
</dbReference>
<organism evidence="10 11">
    <name type="scientific">Vogesella aquatica</name>
    <dbReference type="NCBI Taxonomy" id="2984206"/>
    <lineage>
        <taxon>Bacteria</taxon>
        <taxon>Pseudomonadati</taxon>
        <taxon>Pseudomonadota</taxon>
        <taxon>Betaproteobacteria</taxon>
        <taxon>Neisseriales</taxon>
        <taxon>Chromobacteriaceae</taxon>
        <taxon>Vogesella</taxon>
    </lineage>
</organism>
<comment type="catalytic activity">
    <reaction evidence="7">
        <text>a 2'-deoxycytidine in DNA + S-adenosyl-L-methionine = an N(4)-methyl-2'-deoxycytidine in DNA + S-adenosyl-L-homocysteine + H(+)</text>
        <dbReference type="Rhea" id="RHEA:16857"/>
        <dbReference type="Rhea" id="RHEA-COMP:11369"/>
        <dbReference type="Rhea" id="RHEA-COMP:13674"/>
        <dbReference type="ChEBI" id="CHEBI:15378"/>
        <dbReference type="ChEBI" id="CHEBI:57856"/>
        <dbReference type="ChEBI" id="CHEBI:59789"/>
        <dbReference type="ChEBI" id="CHEBI:85452"/>
        <dbReference type="ChEBI" id="CHEBI:137933"/>
        <dbReference type="EC" id="2.1.1.113"/>
    </reaction>
</comment>
<keyword evidence="4" id="KW-0949">S-adenosyl-L-methionine</keyword>
<evidence type="ECO:0000256" key="4">
    <source>
        <dbReference type="ARBA" id="ARBA00022691"/>
    </source>
</evidence>
<evidence type="ECO:0000256" key="5">
    <source>
        <dbReference type="ARBA" id="ARBA00022747"/>
    </source>
</evidence>
<dbReference type="InterPro" id="IPR017985">
    <property type="entry name" value="MeTrfase_CN4_CS"/>
</dbReference>
<dbReference type="InterPro" id="IPR001091">
    <property type="entry name" value="RM_Methyltransferase"/>
</dbReference>
<evidence type="ECO:0000256" key="7">
    <source>
        <dbReference type="ARBA" id="ARBA00049120"/>
    </source>
</evidence>
<protein>
    <recommendedName>
        <fullName evidence="8">Methyltransferase</fullName>
        <ecNumber evidence="8">2.1.1.-</ecNumber>
    </recommendedName>
</protein>
<dbReference type="EMBL" id="JAQQLF010000002">
    <property type="protein sequence ID" value="MDC7715987.1"/>
    <property type="molecule type" value="Genomic_DNA"/>
</dbReference>
<comment type="caution">
    <text evidence="10">The sequence shown here is derived from an EMBL/GenBank/DDBJ whole genome shotgun (WGS) entry which is preliminary data.</text>
</comment>
<evidence type="ECO:0000256" key="1">
    <source>
        <dbReference type="ARBA" id="ARBA00010203"/>
    </source>
</evidence>
<evidence type="ECO:0000256" key="3">
    <source>
        <dbReference type="ARBA" id="ARBA00022679"/>
    </source>
</evidence>
<sequence>MNNLVDASSIESCSVQELGLGISDHWSQIQKTANFKGERHALLLGDATKVLRKLPDGSINTCLTSPPYWSVRDYEADEQIGLEDSVDDYVERIVKVFREVKRTLTSDGTAWLNIGDCYINGAKAGDPTWKRNKQLALVPFRVAIALENDGWLVRNTVVWHKPNAMPSSASDRLTNAWEPIFLLAKNERYFFNLDAVRVPHKTEDHIERRRAMEGNAEGKAKGKDELRRWLNSPRHRATIDGLKEVRRRPNAPLATELAAYLRAAAEREGIAIKEVAKILNQPFERVRHYFRTDEIGARRPPEETWGTLKELLSLDSRYDEAMAVEVGDNVFRNHPNGRNPGDVQSFSLTGGATDAKGHFAVMPPSLASWCLQASLPPGGVCLDPFLGIGTTGLAALAQGGRIVGVDVREDYLELAAKQYVTNPSGRGRQKG</sequence>
<comment type="similarity">
    <text evidence="1">Belongs to the N(4)/N(6)-methyltransferase family. N(4) subfamily.</text>
</comment>
<evidence type="ECO:0000256" key="6">
    <source>
        <dbReference type="ARBA" id="ARBA00023125"/>
    </source>
</evidence>
<dbReference type="PRINTS" id="PR00508">
    <property type="entry name" value="S21N4MTFRASE"/>
</dbReference>
<keyword evidence="5" id="KW-0680">Restriction system</keyword>
<dbReference type="InterPro" id="IPR029063">
    <property type="entry name" value="SAM-dependent_MTases_sf"/>
</dbReference>